<feature type="chain" id="PRO_5003840802" description="RxLR effector protein" evidence="1">
    <location>
        <begin position="21"/>
        <end position="108"/>
    </location>
</feature>
<evidence type="ECO:0000313" key="3">
    <source>
        <dbReference type="Proteomes" id="UP000266841"/>
    </source>
</evidence>
<reference evidence="2 3" key="1">
    <citation type="journal article" date="2012" name="Genome Biol.">
        <title>Genome and low-iron response of an oceanic diatom adapted to chronic iron limitation.</title>
        <authorList>
            <person name="Lommer M."/>
            <person name="Specht M."/>
            <person name="Roy A.S."/>
            <person name="Kraemer L."/>
            <person name="Andreson R."/>
            <person name="Gutowska M.A."/>
            <person name="Wolf J."/>
            <person name="Bergner S.V."/>
            <person name="Schilhabel M.B."/>
            <person name="Klostermeier U.C."/>
            <person name="Beiko R.G."/>
            <person name="Rosenstiel P."/>
            <person name="Hippler M."/>
            <person name="Laroche J."/>
        </authorList>
    </citation>
    <scope>NUCLEOTIDE SEQUENCE [LARGE SCALE GENOMIC DNA]</scope>
    <source>
        <strain evidence="2 3">CCMP1005</strain>
    </source>
</reference>
<gene>
    <name evidence="2" type="ORF">THAOC_26821</name>
</gene>
<name>K0S4B2_THAOC</name>
<keyword evidence="1" id="KW-0732">Signal</keyword>
<comment type="caution">
    <text evidence="2">The sequence shown here is derived from an EMBL/GenBank/DDBJ whole genome shotgun (WGS) entry which is preliminary data.</text>
</comment>
<organism evidence="2 3">
    <name type="scientific">Thalassiosira oceanica</name>
    <name type="common">Marine diatom</name>
    <dbReference type="NCBI Taxonomy" id="159749"/>
    <lineage>
        <taxon>Eukaryota</taxon>
        <taxon>Sar</taxon>
        <taxon>Stramenopiles</taxon>
        <taxon>Ochrophyta</taxon>
        <taxon>Bacillariophyta</taxon>
        <taxon>Coscinodiscophyceae</taxon>
        <taxon>Thalassiosirophycidae</taxon>
        <taxon>Thalassiosirales</taxon>
        <taxon>Thalassiosiraceae</taxon>
        <taxon>Thalassiosira</taxon>
    </lineage>
</organism>
<accession>K0S4B2</accession>
<evidence type="ECO:0008006" key="4">
    <source>
        <dbReference type="Google" id="ProtNLM"/>
    </source>
</evidence>
<keyword evidence="3" id="KW-1185">Reference proteome</keyword>
<protein>
    <recommendedName>
        <fullName evidence="4">RxLR effector protein</fullName>
    </recommendedName>
</protein>
<sequence length="108" mass="11904">MKIIVYGSLAAVLLAPLVDSTIRQSMSLLRGDGSKRGFETQTLRSREIGETEQGAEENNGIIGDALPHVTNDGKFHGRYPNSLLTLFYPFTLFRDVVLDQPVEPTDVP</sequence>
<dbReference type="Proteomes" id="UP000266841">
    <property type="component" value="Unassembled WGS sequence"/>
</dbReference>
<evidence type="ECO:0000313" key="2">
    <source>
        <dbReference type="EMBL" id="EJK53687.1"/>
    </source>
</evidence>
<feature type="non-terminal residue" evidence="2">
    <location>
        <position position="108"/>
    </location>
</feature>
<dbReference type="AlphaFoldDB" id="K0S4B2"/>
<proteinExistence type="predicted"/>
<feature type="signal peptide" evidence="1">
    <location>
        <begin position="1"/>
        <end position="20"/>
    </location>
</feature>
<evidence type="ECO:0000256" key="1">
    <source>
        <dbReference type="SAM" id="SignalP"/>
    </source>
</evidence>
<dbReference type="EMBL" id="AGNL01037253">
    <property type="protein sequence ID" value="EJK53687.1"/>
    <property type="molecule type" value="Genomic_DNA"/>
</dbReference>